<dbReference type="Proteomes" id="UP001432039">
    <property type="component" value="Chromosome"/>
</dbReference>
<name>A0ABZ1TQJ0_STRVG</name>
<evidence type="ECO:0000313" key="3">
    <source>
        <dbReference type="Proteomes" id="UP001432039"/>
    </source>
</evidence>
<keyword evidence="3" id="KW-1185">Reference proteome</keyword>
<gene>
    <name evidence="2" type="ORF">OG517_39970</name>
</gene>
<proteinExistence type="predicted"/>
<protein>
    <submittedName>
        <fullName evidence="2">Uncharacterized protein</fullName>
    </submittedName>
</protein>
<accession>A0ABZ1TQJ0</accession>
<dbReference type="EMBL" id="CP108090">
    <property type="protein sequence ID" value="WUQ17093.1"/>
    <property type="molecule type" value="Genomic_DNA"/>
</dbReference>
<organism evidence="2 3">
    <name type="scientific">Streptomyces virginiae</name>
    <name type="common">Streptomyces cinnamonensis</name>
    <dbReference type="NCBI Taxonomy" id="1961"/>
    <lineage>
        <taxon>Bacteria</taxon>
        <taxon>Bacillati</taxon>
        <taxon>Actinomycetota</taxon>
        <taxon>Actinomycetes</taxon>
        <taxon>Kitasatosporales</taxon>
        <taxon>Streptomycetaceae</taxon>
        <taxon>Streptomyces</taxon>
    </lineage>
</organism>
<feature type="region of interest" description="Disordered" evidence="1">
    <location>
        <begin position="1"/>
        <end position="25"/>
    </location>
</feature>
<evidence type="ECO:0000313" key="2">
    <source>
        <dbReference type="EMBL" id="WUQ17093.1"/>
    </source>
</evidence>
<reference evidence="2" key="1">
    <citation type="submission" date="2022-10" db="EMBL/GenBank/DDBJ databases">
        <title>The complete genomes of actinobacterial strains from the NBC collection.</title>
        <authorList>
            <person name="Joergensen T.S."/>
            <person name="Alvarez Arevalo M."/>
            <person name="Sterndorff E.B."/>
            <person name="Faurdal D."/>
            <person name="Vuksanovic O."/>
            <person name="Mourched A.-S."/>
            <person name="Charusanti P."/>
            <person name="Shaw S."/>
            <person name="Blin K."/>
            <person name="Weber T."/>
        </authorList>
    </citation>
    <scope>NUCLEOTIDE SEQUENCE</scope>
    <source>
        <strain evidence="2">NBC_00248</strain>
    </source>
</reference>
<dbReference type="RefSeq" id="WP_328965324.1">
    <property type="nucleotide sequence ID" value="NZ_CP108090.1"/>
</dbReference>
<evidence type="ECO:0000256" key="1">
    <source>
        <dbReference type="SAM" id="MobiDB-lite"/>
    </source>
</evidence>
<feature type="region of interest" description="Disordered" evidence="1">
    <location>
        <begin position="74"/>
        <end position="99"/>
    </location>
</feature>
<sequence length="99" mass="10512">MPPCVRRPFAGRRAGSPSTAARSSPERIAEALLEDQGPCGSVHRTTAEGGYRINDGGYSFRSPANRFAWSATRPARADRALAPDGAASEAARTARRQSP</sequence>